<dbReference type="Proteomes" id="UP000229631">
    <property type="component" value="Unassembled WGS sequence"/>
</dbReference>
<dbReference type="PANTHER" id="PTHR47163">
    <property type="entry name" value="DDE_TNP_IS1595 DOMAIN-CONTAINING PROTEIN"/>
    <property type="match status" value="1"/>
</dbReference>
<feature type="domain" description="ISXO2-like transposase" evidence="1">
    <location>
        <begin position="71"/>
        <end position="211"/>
    </location>
</feature>
<accession>A0A2M7BC44</accession>
<protein>
    <submittedName>
        <fullName evidence="2">IS1595 family transposase</fullName>
    </submittedName>
</protein>
<proteinExistence type="predicted"/>
<dbReference type="SMART" id="SM01126">
    <property type="entry name" value="DDE_Tnp_IS1595"/>
    <property type="match status" value="1"/>
</dbReference>
<dbReference type="InterPro" id="IPR024445">
    <property type="entry name" value="Tnp_ISXO2-like"/>
</dbReference>
<evidence type="ECO:0000259" key="1">
    <source>
        <dbReference type="SMART" id="SM01126"/>
    </source>
</evidence>
<dbReference type="Pfam" id="PF12762">
    <property type="entry name" value="DDE_Tnp_IS1595"/>
    <property type="match status" value="1"/>
</dbReference>
<organism evidence="2 3">
    <name type="scientific">Candidatus Shapirobacteria bacterium CG03_land_8_20_14_0_80_39_12</name>
    <dbReference type="NCBI Taxonomy" id="1974879"/>
    <lineage>
        <taxon>Bacteria</taxon>
        <taxon>Candidatus Shapironibacteriota</taxon>
    </lineage>
</organism>
<gene>
    <name evidence="2" type="ORF">COS54_02525</name>
</gene>
<reference evidence="3" key="1">
    <citation type="submission" date="2017-09" db="EMBL/GenBank/DDBJ databases">
        <title>Depth-based differentiation of microbial function through sediment-hosted aquifers and enrichment of novel symbionts in the deep terrestrial subsurface.</title>
        <authorList>
            <person name="Probst A.J."/>
            <person name="Ladd B."/>
            <person name="Jarett J.K."/>
            <person name="Geller-Mcgrath D.E."/>
            <person name="Sieber C.M.K."/>
            <person name="Emerson J.B."/>
            <person name="Anantharaman K."/>
            <person name="Thomas B.C."/>
            <person name="Malmstrom R."/>
            <person name="Stieglmeier M."/>
            <person name="Klingl A."/>
            <person name="Woyke T."/>
            <person name="Ryan C.M."/>
            <person name="Banfield J.F."/>
        </authorList>
    </citation>
    <scope>NUCLEOTIDE SEQUENCE [LARGE SCALE GENOMIC DNA]</scope>
</reference>
<dbReference type="AlphaFoldDB" id="A0A2M7BC44"/>
<comment type="caution">
    <text evidence="2">The sequence shown here is derived from an EMBL/GenBank/DDBJ whole genome shotgun (WGS) entry which is preliminary data.</text>
</comment>
<dbReference type="NCBIfam" id="NF033547">
    <property type="entry name" value="transpos_IS1595"/>
    <property type="match status" value="1"/>
</dbReference>
<sequence>MPLSEPKSITIRRIRISDKKFTLLIRSFAIDLTALQTAKIVLLNRNTVNRYFGYFRRQVIARALKEREEEQITNGVEIDESYFGPRRQRGKRGRGASKKIIVLGLLKRDGNVYAQIIPDASREEILPIIRATVKSGADIYTDGWRSYDALAVYGYNHKKVNHEKNDFAHRDIHINGVESFWSWTKRRLAKFNGIPKPLFGTNLLESEWRFNHRTDILKQIRKLIRFRRRNLHLI</sequence>
<dbReference type="InterPro" id="IPR053164">
    <property type="entry name" value="IS1016-like_transposase"/>
</dbReference>
<name>A0A2M7BC44_9BACT</name>
<dbReference type="PANTHER" id="PTHR47163:SF2">
    <property type="entry name" value="SI:DKEY-17M8.2"/>
    <property type="match status" value="1"/>
</dbReference>
<evidence type="ECO:0000313" key="3">
    <source>
        <dbReference type="Proteomes" id="UP000229631"/>
    </source>
</evidence>
<evidence type="ECO:0000313" key="2">
    <source>
        <dbReference type="EMBL" id="PIV00667.1"/>
    </source>
</evidence>
<dbReference type="EMBL" id="PEVC01000046">
    <property type="protein sequence ID" value="PIV00667.1"/>
    <property type="molecule type" value="Genomic_DNA"/>
</dbReference>